<dbReference type="eggNOG" id="ENOG502Z8FC">
    <property type="taxonomic scope" value="Bacteria"/>
</dbReference>
<feature type="transmembrane region" description="Helical" evidence="1">
    <location>
        <begin position="359"/>
        <end position="381"/>
    </location>
</feature>
<proteinExistence type="predicted"/>
<feature type="transmembrane region" description="Helical" evidence="1">
    <location>
        <begin position="317"/>
        <end position="338"/>
    </location>
</feature>
<feature type="transmembrane region" description="Helical" evidence="1">
    <location>
        <begin position="133"/>
        <end position="155"/>
    </location>
</feature>
<feature type="transmembrane region" description="Helical" evidence="1">
    <location>
        <begin position="106"/>
        <end position="127"/>
    </location>
</feature>
<dbReference type="AlphaFoldDB" id="A0A0S2KLR8"/>
<keyword evidence="1" id="KW-0812">Transmembrane</keyword>
<dbReference type="KEGG" id="peo:AS203_07905"/>
<dbReference type="STRING" id="76123.AS203_07905"/>
<dbReference type="EMBL" id="CP013195">
    <property type="protein sequence ID" value="ALO49012.1"/>
    <property type="molecule type" value="Genomic_DNA"/>
</dbReference>
<keyword evidence="1" id="KW-1133">Transmembrane helix</keyword>
<feature type="transmembrane region" description="Helical" evidence="1">
    <location>
        <begin position="175"/>
        <end position="193"/>
    </location>
</feature>
<dbReference type="Pfam" id="PF18940">
    <property type="entry name" value="DUF5687"/>
    <property type="match status" value="1"/>
</dbReference>
<feature type="transmembrane region" description="Helical" evidence="1">
    <location>
        <begin position="432"/>
        <end position="453"/>
    </location>
</feature>
<evidence type="ECO:0000313" key="3">
    <source>
        <dbReference type="Proteomes" id="UP000056252"/>
    </source>
</evidence>
<dbReference type="OrthoDB" id="1014144at2"/>
<name>A0A0S2KLR8_9BACT</name>
<dbReference type="RefSeq" id="WP_060544358.1">
    <property type="nucleotide sequence ID" value="NZ_CP013195.1"/>
</dbReference>
<reference evidence="3" key="1">
    <citation type="submission" date="2015-11" db="EMBL/GenBank/DDBJ databases">
        <authorList>
            <person name="Holder M.E."/>
            <person name="Ajami N.J."/>
            <person name="Petrosino J.F."/>
        </authorList>
    </citation>
    <scope>NUCLEOTIDE SEQUENCE [LARGE SCALE GENOMIC DNA]</scope>
    <source>
        <strain evidence="3">F0113</strain>
    </source>
</reference>
<dbReference type="InterPro" id="IPR043742">
    <property type="entry name" value="DUF5687"/>
</dbReference>
<organism evidence="2 3">
    <name type="scientific">Hoylesella enoeca</name>
    <dbReference type="NCBI Taxonomy" id="76123"/>
    <lineage>
        <taxon>Bacteria</taxon>
        <taxon>Pseudomonadati</taxon>
        <taxon>Bacteroidota</taxon>
        <taxon>Bacteroidia</taxon>
        <taxon>Bacteroidales</taxon>
        <taxon>Prevotellaceae</taxon>
        <taxon>Hoylesella</taxon>
    </lineage>
</organism>
<dbReference type="Proteomes" id="UP000056252">
    <property type="component" value="Chromosome"/>
</dbReference>
<feature type="transmembrane region" description="Helical" evidence="1">
    <location>
        <begin position="29"/>
        <end position="55"/>
    </location>
</feature>
<keyword evidence="1" id="KW-0472">Membrane</keyword>
<feature type="transmembrane region" description="Helical" evidence="1">
    <location>
        <begin position="291"/>
        <end position="311"/>
    </location>
</feature>
<evidence type="ECO:0000256" key="1">
    <source>
        <dbReference type="SAM" id="Phobius"/>
    </source>
</evidence>
<feature type="transmembrane region" description="Helical" evidence="1">
    <location>
        <begin position="67"/>
        <end position="85"/>
    </location>
</feature>
<protein>
    <submittedName>
        <fullName evidence="2">Uncharacterized protein</fullName>
    </submittedName>
</protein>
<gene>
    <name evidence="2" type="ORF">AS203_07905</name>
</gene>
<sequence>MNRFELFRTLRRHRQWAERRAITAGQNKIAKFTLIFLSSFVLIYLISAAVMLAMLANQSHRFTSIELLMGVCPLILAIDFLMRFISQQTPAQIIKPYVLLPIPKYACINTFLATSLFTWGNLTWFALFLPYCLMSVVFSFGITQTLALLFLLWILILANSQWYLIVRTLLTDTQLWWLLPIGVYALIGAPFYIGADSGLAAFCEFWAGAGTAIHDANPLPFLFAILLLIALLAVNRRLQYIHIWRELSRTEQTQLHSVSEFRFLERYGTIGEYLKLEIKSILRNKNPRKSFISATAFVLVFSMLITFTSVYDGAFMGTFWCTYNFLIYAAMMIIRIMCNEGNYIDALMVRRENILALLQAKYFFYCAMLLLPFCLMLPTVFSGKWSLLMLVSYGIFTAGFQYFLVFQLAVYNKVTTPLNTKFISRSGIESNYIQIIEQLVAFSLPLILVSILQTFLSEMASYLIMFAIGIVFICTHRLWLRNIYVRLMARRYDNMASFRASR</sequence>
<accession>A0A0S2KLR8</accession>
<keyword evidence="3" id="KW-1185">Reference proteome</keyword>
<feature type="transmembrane region" description="Helical" evidence="1">
    <location>
        <begin position="218"/>
        <end position="235"/>
    </location>
</feature>
<feature type="transmembrane region" description="Helical" evidence="1">
    <location>
        <begin position="387"/>
        <end position="411"/>
    </location>
</feature>
<evidence type="ECO:0000313" key="2">
    <source>
        <dbReference type="EMBL" id="ALO49012.1"/>
    </source>
</evidence>
<feature type="transmembrane region" description="Helical" evidence="1">
    <location>
        <begin position="459"/>
        <end position="480"/>
    </location>
</feature>